<name>A0A917HIA7_9BACI</name>
<reference evidence="3" key="2">
    <citation type="submission" date="2020-09" db="EMBL/GenBank/DDBJ databases">
        <authorList>
            <person name="Sun Q."/>
            <person name="Zhou Y."/>
        </authorList>
    </citation>
    <scope>NUCLEOTIDE SEQUENCE</scope>
    <source>
        <strain evidence="3">CGMCC 1.12754</strain>
    </source>
</reference>
<dbReference type="AlphaFoldDB" id="A0A917HIA7"/>
<gene>
    <name evidence="3" type="ORF">GCM10011398_26090</name>
</gene>
<evidence type="ECO:0000256" key="1">
    <source>
        <dbReference type="SAM" id="Phobius"/>
    </source>
</evidence>
<organism evidence="3 4">
    <name type="scientific">Virgibacillus oceani</name>
    <dbReference type="NCBI Taxonomy" id="1479511"/>
    <lineage>
        <taxon>Bacteria</taxon>
        <taxon>Bacillati</taxon>
        <taxon>Bacillota</taxon>
        <taxon>Bacilli</taxon>
        <taxon>Bacillales</taxon>
        <taxon>Bacillaceae</taxon>
        <taxon>Virgibacillus</taxon>
    </lineage>
</organism>
<feature type="transmembrane region" description="Helical" evidence="1">
    <location>
        <begin position="39"/>
        <end position="58"/>
    </location>
</feature>
<evidence type="ECO:0000259" key="2">
    <source>
        <dbReference type="Pfam" id="PF07331"/>
    </source>
</evidence>
<accession>A0A917HIA7</accession>
<keyword evidence="1" id="KW-0472">Membrane</keyword>
<keyword evidence="1" id="KW-1133">Transmembrane helix</keyword>
<dbReference type="EMBL" id="BMFR01000011">
    <property type="protein sequence ID" value="GGG79526.1"/>
    <property type="molecule type" value="Genomic_DNA"/>
</dbReference>
<feature type="domain" description="DUF1468" evidence="2">
    <location>
        <begin position="10"/>
        <end position="144"/>
    </location>
</feature>
<dbReference type="RefSeq" id="WP_188455822.1">
    <property type="nucleotide sequence ID" value="NZ_BMFR01000011.1"/>
</dbReference>
<keyword evidence="4" id="KW-1185">Reference proteome</keyword>
<dbReference type="Pfam" id="PF07331">
    <property type="entry name" value="TctB"/>
    <property type="match status" value="1"/>
</dbReference>
<evidence type="ECO:0000313" key="3">
    <source>
        <dbReference type="EMBL" id="GGG79526.1"/>
    </source>
</evidence>
<dbReference type="Proteomes" id="UP000622860">
    <property type="component" value="Unassembled WGS sequence"/>
</dbReference>
<sequence length="150" mass="16956">MFGTTNRKISICLIAVGIFYLILSFRLPAYAYVPIDSDMIPIGLGFLLLILAVFLFFTNDQKTNDNDERIPKKELPIVLGVVGFIVCYIFFLEILGFILVTVLFLFFCSMFLGYKKHVVNGIVSLAVPILIYLLFDSFLQVQLPTGILPF</sequence>
<evidence type="ECO:0000313" key="4">
    <source>
        <dbReference type="Proteomes" id="UP000622860"/>
    </source>
</evidence>
<comment type="caution">
    <text evidence="3">The sequence shown here is derived from an EMBL/GenBank/DDBJ whole genome shotgun (WGS) entry which is preliminary data.</text>
</comment>
<feature type="transmembrane region" description="Helical" evidence="1">
    <location>
        <begin position="79"/>
        <end position="112"/>
    </location>
</feature>
<feature type="transmembrane region" description="Helical" evidence="1">
    <location>
        <begin position="118"/>
        <end position="135"/>
    </location>
</feature>
<keyword evidence="1" id="KW-0812">Transmembrane</keyword>
<reference evidence="3" key="1">
    <citation type="journal article" date="2014" name="Int. J. Syst. Evol. Microbiol.">
        <title>Complete genome sequence of Corynebacterium casei LMG S-19264T (=DSM 44701T), isolated from a smear-ripened cheese.</title>
        <authorList>
            <consortium name="US DOE Joint Genome Institute (JGI-PGF)"/>
            <person name="Walter F."/>
            <person name="Albersmeier A."/>
            <person name="Kalinowski J."/>
            <person name="Ruckert C."/>
        </authorList>
    </citation>
    <scope>NUCLEOTIDE SEQUENCE</scope>
    <source>
        <strain evidence="3">CGMCC 1.12754</strain>
    </source>
</reference>
<feature type="transmembrane region" description="Helical" evidence="1">
    <location>
        <begin position="12"/>
        <end position="33"/>
    </location>
</feature>
<proteinExistence type="predicted"/>
<protein>
    <recommendedName>
        <fullName evidence="2">DUF1468 domain-containing protein</fullName>
    </recommendedName>
</protein>
<dbReference type="InterPro" id="IPR009936">
    <property type="entry name" value="DUF1468"/>
</dbReference>